<feature type="transmembrane region" description="Helical" evidence="7">
    <location>
        <begin position="48"/>
        <end position="65"/>
    </location>
</feature>
<evidence type="ECO:0000313" key="8">
    <source>
        <dbReference type="EMBL" id="KAG5650159.1"/>
    </source>
</evidence>
<keyword evidence="2" id="KW-0547">Nucleotide-binding</keyword>
<reference evidence="8" key="2">
    <citation type="submission" date="2021-10" db="EMBL/GenBank/DDBJ databases">
        <title>Phylogenomics reveals ancestral predisposition of the termite-cultivated fungus Termitomyces towards a domesticated lifestyle.</title>
        <authorList>
            <person name="Auxier B."/>
            <person name="Grum-Grzhimaylo A."/>
            <person name="Cardenas M.E."/>
            <person name="Lodge J.D."/>
            <person name="Laessoe T."/>
            <person name="Pedersen O."/>
            <person name="Smith M.E."/>
            <person name="Kuyper T.W."/>
            <person name="Franco-Molano E.A."/>
            <person name="Baroni T.J."/>
            <person name="Aanen D.K."/>
        </authorList>
    </citation>
    <scope>NUCLEOTIDE SEQUENCE</scope>
    <source>
        <strain evidence="8">D49</strain>
    </source>
</reference>
<evidence type="ECO:0000256" key="1">
    <source>
        <dbReference type="ARBA" id="ARBA00022692"/>
    </source>
</evidence>
<evidence type="ECO:0000256" key="6">
    <source>
        <dbReference type="SAM" id="MobiDB-lite"/>
    </source>
</evidence>
<dbReference type="EMBL" id="JABCKI010000536">
    <property type="protein sequence ID" value="KAG5650159.1"/>
    <property type="molecule type" value="Genomic_DNA"/>
</dbReference>
<dbReference type="PANTHER" id="PTHR24223:SF356">
    <property type="entry name" value="ATP-BINDING CASSETTE TRANSPORTER ABC4"/>
    <property type="match status" value="1"/>
</dbReference>
<dbReference type="InterPro" id="IPR036640">
    <property type="entry name" value="ABC1_TM_sf"/>
</dbReference>
<accession>A0A9P7KHU1</accession>
<dbReference type="SUPFAM" id="SSF90123">
    <property type="entry name" value="ABC transporter transmembrane region"/>
    <property type="match status" value="1"/>
</dbReference>
<keyword evidence="3" id="KW-0067">ATP-binding</keyword>
<feature type="transmembrane region" description="Helical" evidence="7">
    <location>
        <begin position="274"/>
        <end position="297"/>
    </location>
</feature>
<dbReference type="PANTHER" id="PTHR24223">
    <property type="entry name" value="ATP-BINDING CASSETTE SUB-FAMILY C"/>
    <property type="match status" value="1"/>
</dbReference>
<proteinExistence type="predicted"/>
<dbReference type="OrthoDB" id="3055498at2759"/>
<evidence type="ECO:0000256" key="2">
    <source>
        <dbReference type="ARBA" id="ARBA00022741"/>
    </source>
</evidence>
<feature type="transmembrane region" description="Helical" evidence="7">
    <location>
        <begin position="7"/>
        <end position="28"/>
    </location>
</feature>
<evidence type="ECO:0000256" key="7">
    <source>
        <dbReference type="SAM" id="Phobius"/>
    </source>
</evidence>
<evidence type="ECO:0000256" key="4">
    <source>
        <dbReference type="ARBA" id="ARBA00022989"/>
    </source>
</evidence>
<evidence type="ECO:0000313" key="9">
    <source>
        <dbReference type="Proteomes" id="UP000717328"/>
    </source>
</evidence>
<protein>
    <submittedName>
        <fullName evidence="8">Uncharacterized protein</fullName>
    </submittedName>
</protein>
<dbReference type="Proteomes" id="UP000717328">
    <property type="component" value="Unassembled WGS sequence"/>
</dbReference>
<keyword evidence="5 7" id="KW-0472">Membrane</keyword>
<evidence type="ECO:0000256" key="3">
    <source>
        <dbReference type="ARBA" id="ARBA00022840"/>
    </source>
</evidence>
<gene>
    <name evidence="8" type="ORF">H0H81_000506</name>
</gene>
<dbReference type="Gene3D" id="1.20.1560.10">
    <property type="entry name" value="ABC transporter type 1, transmembrane domain"/>
    <property type="match status" value="1"/>
</dbReference>
<dbReference type="InterPro" id="IPR050173">
    <property type="entry name" value="ABC_transporter_C-like"/>
</dbReference>
<keyword evidence="4 7" id="KW-1133">Transmembrane helix</keyword>
<feature type="transmembrane region" description="Helical" evidence="7">
    <location>
        <begin position="125"/>
        <end position="145"/>
    </location>
</feature>
<sequence>MTPADSLYLLWHLIGVLSFTAVILPLITPRRYVPLDPSDPMPPNPEQTASWLSLILFDFLDAILWKASRVSHLPIAELPPLSDTDHSKNLVRAAFPHLDLHLDVKEKKPRGHMIWALLAVFKKELVWVILLLVLQTLATLLSPYGLKKLLEYMESHGEGAFMKPWVWIASLFFAPFTAAVLMQQYKRVIVRATVQLEAILTQLVLQHALRVRVVAEVKDQSAPVGTHSDSPSSKKPDPKPSAAAEAGKSLVGRMNNLISSDMQSINRGAEFMQAILTAPMVALTMGFLYTILGWRYIPRILIHSENTELF</sequence>
<name>A0A9P7KHU1_9AGAR</name>
<feature type="transmembrane region" description="Helical" evidence="7">
    <location>
        <begin position="165"/>
        <end position="182"/>
    </location>
</feature>
<dbReference type="AlphaFoldDB" id="A0A9P7KHU1"/>
<feature type="region of interest" description="Disordered" evidence="6">
    <location>
        <begin position="222"/>
        <end position="245"/>
    </location>
</feature>
<keyword evidence="1 7" id="KW-0812">Transmembrane</keyword>
<keyword evidence="9" id="KW-1185">Reference proteome</keyword>
<comment type="caution">
    <text evidence="8">The sequence shown here is derived from an EMBL/GenBank/DDBJ whole genome shotgun (WGS) entry which is preliminary data.</text>
</comment>
<dbReference type="GO" id="GO:0005524">
    <property type="term" value="F:ATP binding"/>
    <property type="evidence" value="ECO:0007669"/>
    <property type="project" value="UniProtKB-KW"/>
</dbReference>
<reference evidence="8" key="1">
    <citation type="submission" date="2021-02" db="EMBL/GenBank/DDBJ databases">
        <authorList>
            <person name="Nieuwenhuis M."/>
            <person name="Van De Peppel L.J.J."/>
        </authorList>
    </citation>
    <scope>NUCLEOTIDE SEQUENCE</scope>
    <source>
        <strain evidence="8">D49</strain>
    </source>
</reference>
<organism evidence="8 9">
    <name type="scientific">Sphagnurus paluster</name>
    <dbReference type="NCBI Taxonomy" id="117069"/>
    <lineage>
        <taxon>Eukaryota</taxon>
        <taxon>Fungi</taxon>
        <taxon>Dikarya</taxon>
        <taxon>Basidiomycota</taxon>
        <taxon>Agaricomycotina</taxon>
        <taxon>Agaricomycetes</taxon>
        <taxon>Agaricomycetidae</taxon>
        <taxon>Agaricales</taxon>
        <taxon>Tricholomatineae</taxon>
        <taxon>Lyophyllaceae</taxon>
        <taxon>Sphagnurus</taxon>
    </lineage>
</organism>
<evidence type="ECO:0000256" key="5">
    <source>
        <dbReference type="ARBA" id="ARBA00023136"/>
    </source>
</evidence>
<dbReference type="GO" id="GO:0016020">
    <property type="term" value="C:membrane"/>
    <property type="evidence" value="ECO:0007669"/>
    <property type="project" value="InterPro"/>
</dbReference>
<dbReference type="GO" id="GO:0042626">
    <property type="term" value="F:ATPase-coupled transmembrane transporter activity"/>
    <property type="evidence" value="ECO:0007669"/>
    <property type="project" value="TreeGrafter"/>
</dbReference>